<evidence type="ECO:0000313" key="12">
    <source>
        <dbReference type="EMBL" id="CAB5225120.1"/>
    </source>
</evidence>
<dbReference type="EMBL" id="LR796443">
    <property type="protein sequence ID" value="CAB4145203.1"/>
    <property type="molecule type" value="Genomic_DNA"/>
</dbReference>
<protein>
    <submittedName>
        <fullName evidence="2">Uncharacterized protein</fullName>
    </submittedName>
</protein>
<name>A0A6J5MIE9_9CAUD</name>
<evidence type="ECO:0000313" key="9">
    <source>
        <dbReference type="EMBL" id="CAB4200143.1"/>
    </source>
</evidence>
<sequence length="268" mass="31577">MFSCPKFKKIEFIDLLVNASYYGHLLNIHGAVGFKKLNITEGQQHELARRLGDFVNWVPNTKNPNLVFESFHETLELEIINKPPKQKLLVEWNMGQRDEVRSVGSILNNINFGCDKRSGSTLLMDMRKVFDLIQFQEWKDFLSEVKWVDRETGLSRNLVEIHRNTKQKILMFFDELVIEHDSKTKPNPRYKFFVYGKEIDSEQKDLFVQIINSVFEIIYICNLNLLEEWKWNEKDLLIVDDSCMRKATKGGFKYGSRIMIHQKCSAMQ</sequence>
<dbReference type="Gene3D" id="3.60.130.10">
    <property type="entry name" value="Clavaminate synthase-like"/>
    <property type="match status" value="1"/>
</dbReference>
<gene>
    <name evidence="7" type="ORF">UFOVP1002_151</name>
    <name evidence="8" type="ORF">UFOVP1217_44</name>
    <name evidence="9" type="ORF">UFOVP1343_28</name>
    <name evidence="10" type="ORF">UFOVP1438_77</name>
    <name evidence="13" type="ORF">UFOVP1541_108</name>
    <name evidence="11" type="ORF">UFOVP1592_73</name>
    <name evidence="2" type="ORF">UFOVP465_122</name>
    <name evidence="3" type="ORF">UFOVP666_168</name>
    <name evidence="4" type="ORF">UFOVP727_57</name>
    <name evidence="12" type="ORF">UFOVP741_60</name>
    <name evidence="5" type="ORF">UFOVP819_8</name>
    <name evidence="6" type="ORF">UFOVP926_79</name>
</gene>
<dbReference type="EMBL" id="LR796698">
    <property type="protein sequence ID" value="CAB4160098.1"/>
    <property type="molecule type" value="Genomic_DNA"/>
</dbReference>
<dbReference type="EMBL" id="LR797177">
    <property type="protein sequence ID" value="CAB4191537.1"/>
    <property type="molecule type" value="Genomic_DNA"/>
</dbReference>
<dbReference type="EMBL" id="LR796961">
    <property type="protein sequence ID" value="CAB4178400.1"/>
    <property type="molecule type" value="Genomic_DNA"/>
</dbReference>
<dbReference type="EMBL" id="LR798395">
    <property type="protein sequence ID" value="CAB5228988.1"/>
    <property type="molecule type" value="Genomic_DNA"/>
</dbReference>
<evidence type="ECO:0000313" key="13">
    <source>
        <dbReference type="EMBL" id="CAB5228988.1"/>
    </source>
</evidence>
<dbReference type="EMBL" id="LR797305">
    <property type="protein sequence ID" value="CAB4200143.1"/>
    <property type="molecule type" value="Genomic_DNA"/>
</dbReference>
<dbReference type="EMBL" id="LR796644">
    <property type="protein sequence ID" value="CAB4156806.1"/>
    <property type="molecule type" value="Genomic_DNA"/>
</dbReference>
<dbReference type="SUPFAM" id="SSF51197">
    <property type="entry name" value="Clavaminate synthase-like"/>
    <property type="match status" value="1"/>
</dbReference>
<dbReference type="EMBL" id="LR797395">
    <property type="protein sequence ID" value="CAB4213123.1"/>
    <property type="molecule type" value="Genomic_DNA"/>
</dbReference>
<evidence type="ECO:0000313" key="4">
    <source>
        <dbReference type="EMBL" id="CAB4160098.1"/>
    </source>
</evidence>
<evidence type="ECO:0000256" key="1">
    <source>
        <dbReference type="ARBA" id="ARBA00023002"/>
    </source>
</evidence>
<evidence type="ECO:0000313" key="3">
    <source>
        <dbReference type="EMBL" id="CAB4156806.1"/>
    </source>
</evidence>
<keyword evidence="1" id="KW-0560">Oxidoreductase</keyword>
<evidence type="ECO:0000313" key="2">
    <source>
        <dbReference type="EMBL" id="CAB4145203.1"/>
    </source>
</evidence>
<evidence type="ECO:0000313" key="6">
    <source>
        <dbReference type="EMBL" id="CAB4172236.1"/>
    </source>
</evidence>
<dbReference type="GO" id="GO:0016491">
    <property type="term" value="F:oxidoreductase activity"/>
    <property type="evidence" value="ECO:0007669"/>
    <property type="project" value="UniProtKB-KW"/>
</dbReference>
<reference evidence="2" key="1">
    <citation type="submission" date="2020-04" db="EMBL/GenBank/DDBJ databases">
        <authorList>
            <person name="Chiriac C."/>
            <person name="Salcher M."/>
            <person name="Ghai R."/>
            <person name="Kavagutti S V."/>
        </authorList>
    </citation>
    <scope>NUCLEOTIDE SEQUENCE</scope>
</reference>
<proteinExistence type="predicted"/>
<dbReference type="EMBL" id="LR797452">
    <property type="protein sequence ID" value="CAB4217728.1"/>
    <property type="molecule type" value="Genomic_DNA"/>
</dbReference>
<dbReference type="EMBL" id="LR796762">
    <property type="protein sequence ID" value="CAB4164320.1"/>
    <property type="molecule type" value="Genomic_DNA"/>
</dbReference>
<evidence type="ECO:0000313" key="7">
    <source>
        <dbReference type="EMBL" id="CAB4178400.1"/>
    </source>
</evidence>
<accession>A0A6J5MIE9</accession>
<evidence type="ECO:0000313" key="11">
    <source>
        <dbReference type="EMBL" id="CAB4217728.1"/>
    </source>
</evidence>
<evidence type="ECO:0000313" key="8">
    <source>
        <dbReference type="EMBL" id="CAB4191537.1"/>
    </source>
</evidence>
<dbReference type="EMBL" id="LR796878">
    <property type="protein sequence ID" value="CAB4172236.1"/>
    <property type="molecule type" value="Genomic_DNA"/>
</dbReference>
<dbReference type="InterPro" id="IPR042098">
    <property type="entry name" value="TauD-like_sf"/>
</dbReference>
<organism evidence="2">
    <name type="scientific">uncultured Caudovirales phage</name>
    <dbReference type="NCBI Taxonomy" id="2100421"/>
    <lineage>
        <taxon>Viruses</taxon>
        <taxon>Duplodnaviria</taxon>
        <taxon>Heunggongvirae</taxon>
        <taxon>Uroviricota</taxon>
        <taxon>Caudoviricetes</taxon>
        <taxon>Peduoviridae</taxon>
        <taxon>Maltschvirus</taxon>
        <taxon>Maltschvirus maltsch</taxon>
    </lineage>
</organism>
<evidence type="ECO:0000313" key="10">
    <source>
        <dbReference type="EMBL" id="CAB4213123.1"/>
    </source>
</evidence>
<evidence type="ECO:0000313" key="5">
    <source>
        <dbReference type="EMBL" id="CAB4164320.1"/>
    </source>
</evidence>
<dbReference type="EMBL" id="LR798341">
    <property type="protein sequence ID" value="CAB5225120.1"/>
    <property type="molecule type" value="Genomic_DNA"/>
</dbReference>